<evidence type="ECO:0000259" key="8">
    <source>
        <dbReference type="PROSITE" id="PS51192"/>
    </source>
</evidence>
<keyword evidence="3" id="KW-0378">Hydrolase</keyword>
<dbReference type="InterPro" id="IPR049730">
    <property type="entry name" value="SNF2/RAD54-like_C"/>
</dbReference>
<dbReference type="CDD" id="cd23143">
    <property type="entry name" value="RING-HC_CeBARD1-like"/>
    <property type="match status" value="1"/>
</dbReference>
<feature type="domain" description="Helicase C-terminal" evidence="9">
    <location>
        <begin position="934"/>
        <end position="1088"/>
    </location>
</feature>
<dbReference type="EMBL" id="CAJJDN010000174">
    <property type="protein sequence ID" value="CAD8127263.1"/>
    <property type="molecule type" value="Genomic_DNA"/>
</dbReference>
<keyword evidence="11" id="KW-1185">Reference proteome</keyword>
<evidence type="ECO:0000256" key="4">
    <source>
        <dbReference type="ARBA" id="ARBA00022840"/>
    </source>
</evidence>
<dbReference type="GO" id="GO:0006281">
    <property type="term" value="P:DNA repair"/>
    <property type="evidence" value="ECO:0007669"/>
    <property type="project" value="TreeGrafter"/>
</dbReference>
<dbReference type="AlphaFoldDB" id="A0A8S1RIZ1"/>
<feature type="coiled-coil region" evidence="6">
    <location>
        <begin position="584"/>
        <end position="611"/>
    </location>
</feature>
<dbReference type="GO" id="GO:0005634">
    <property type="term" value="C:nucleus"/>
    <property type="evidence" value="ECO:0007669"/>
    <property type="project" value="UniProtKB-SubCell"/>
</dbReference>
<evidence type="ECO:0000313" key="11">
    <source>
        <dbReference type="Proteomes" id="UP000692954"/>
    </source>
</evidence>
<dbReference type="PROSITE" id="PS51194">
    <property type="entry name" value="HELICASE_CTER"/>
    <property type="match status" value="1"/>
</dbReference>
<evidence type="ECO:0000259" key="9">
    <source>
        <dbReference type="PROSITE" id="PS51194"/>
    </source>
</evidence>
<feature type="domain" description="Helicase ATP-binding" evidence="8">
    <location>
        <begin position="430"/>
        <end position="696"/>
    </location>
</feature>
<dbReference type="PROSITE" id="PS00690">
    <property type="entry name" value="DEAH_ATP_HELICASE"/>
    <property type="match status" value="1"/>
</dbReference>
<organism evidence="10 11">
    <name type="scientific">Paramecium sonneborni</name>
    <dbReference type="NCBI Taxonomy" id="65129"/>
    <lineage>
        <taxon>Eukaryota</taxon>
        <taxon>Sar</taxon>
        <taxon>Alveolata</taxon>
        <taxon>Ciliophora</taxon>
        <taxon>Intramacronucleata</taxon>
        <taxon>Oligohymenophorea</taxon>
        <taxon>Peniculida</taxon>
        <taxon>Parameciidae</taxon>
        <taxon>Paramecium</taxon>
    </lineage>
</organism>
<comment type="subcellular location">
    <subcellularLocation>
        <location evidence="1">Nucleus</location>
    </subcellularLocation>
</comment>
<comment type="caution">
    <text evidence="10">The sequence shown here is derived from an EMBL/GenBank/DDBJ whole genome shotgun (WGS) entry which is preliminary data.</text>
</comment>
<evidence type="ECO:0000256" key="5">
    <source>
        <dbReference type="PROSITE-ProRule" id="PRU00175"/>
    </source>
</evidence>
<dbReference type="Proteomes" id="UP000692954">
    <property type="component" value="Unassembled WGS sequence"/>
</dbReference>
<dbReference type="OrthoDB" id="448448at2759"/>
<dbReference type="GO" id="GO:0005524">
    <property type="term" value="F:ATP binding"/>
    <property type="evidence" value="ECO:0007669"/>
    <property type="project" value="UniProtKB-KW"/>
</dbReference>
<reference evidence="10" key="1">
    <citation type="submission" date="2021-01" db="EMBL/GenBank/DDBJ databases">
        <authorList>
            <consortium name="Genoscope - CEA"/>
            <person name="William W."/>
        </authorList>
    </citation>
    <scope>NUCLEOTIDE SEQUENCE</scope>
</reference>
<feature type="domain" description="RING-type" evidence="7">
    <location>
        <begin position="860"/>
        <end position="899"/>
    </location>
</feature>
<dbReference type="CDD" id="cd18008">
    <property type="entry name" value="DEXDc_SHPRH-like"/>
    <property type="match status" value="1"/>
</dbReference>
<dbReference type="SMART" id="SM00487">
    <property type="entry name" value="DEXDc"/>
    <property type="match status" value="1"/>
</dbReference>
<dbReference type="InterPro" id="IPR001841">
    <property type="entry name" value="Znf_RING"/>
</dbReference>
<dbReference type="InterPro" id="IPR050628">
    <property type="entry name" value="SNF2_RAD54_helicase_TF"/>
</dbReference>
<keyword evidence="5" id="KW-0863">Zinc-finger</keyword>
<keyword evidence="6" id="KW-0175">Coiled coil</keyword>
<evidence type="ECO:0000256" key="6">
    <source>
        <dbReference type="SAM" id="Coils"/>
    </source>
</evidence>
<keyword evidence="5" id="KW-0862">Zinc</keyword>
<dbReference type="Pfam" id="PF13920">
    <property type="entry name" value="zf-C3HC4_3"/>
    <property type="match status" value="1"/>
</dbReference>
<dbReference type="InterPro" id="IPR014001">
    <property type="entry name" value="Helicase_ATP-bd"/>
</dbReference>
<proteinExistence type="predicted"/>
<evidence type="ECO:0000256" key="3">
    <source>
        <dbReference type="ARBA" id="ARBA00022801"/>
    </source>
</evidence>
<accession>A0A8S1RIZ1</accession>
<dbReference type="InterPro" id="IPR000330">
    <property type="entry name" value="SNF2_N"/>
</dbReference>
<sequence length="1098" mass="129721">MVFLLNAGYVKLGVQINRMNESKLEVAEVSVYITQLAIDDDYEMKIARQNKKTQYEKNIQENQLEFLKYARLSMLLMFDFMNVSIEEYCLIKQSKQFKIFFAQYCQFFRKYQDDFQVKSLLKSYHRPIIEIRQQQQFESYLNNQRFNNNLFEKSLIQDLALYQTDSLNYISQYNKPFSPIIEKIDPLCHILFQRIGLEFFEFVQLFIKRSQNSIKIQQIDFHNEYVLKTVFLSTHRMSQNISKDLIYIRQHSKLIRARVLITNVFKEFIDNKFLLLSDNNIKLYSQQKDAINNLYLIDYKVNSQGNNLSYIFIEYSETKKIEQRKQLQEIIKEKIKSQSENLVENKKDINDMFIFNKMILEEYETPKLMSSELKKHQKEALYWMLYREGRINDKKMKQKQRLSPLWQEYKLIGGESLYVNMFTGKVSKELVAVQEIKGGILADDMGLGKTLMALALILETLSSENQTLIVVPKSVLKQWEQEIIKHSKPNSLKVLVYYENKDRKNKQIDIKNYDIILTTNSILSIDYQIWSQINNIDIEQDGEVIQDGNLTERNDDNAIQQFSEQSNSESSSSDDDNIQSQSYINLLNQLLNQKRKKKSEIKQEIKQMYKKEKKQIQKKKVLSAEKLEKAKDHHNLFKQKYHRVILDEAHNIKSKQSLQSKSANALEADYRWCLTGTPMQNKHDDLFALIQFLKVETFSHYFWWNTYINKEENEEDQIRILSQILQPIILRRTKNSQRHDNQGNGLNQVEEEICWVELNEKEKILYKKLLAGSQDIFKHYTINNNKSYIHIFQIINKLKLACNNPQLALKEINLDKTPIEEIIDKINTFFQIKQQNTANMTDVYKKSLIENIRNGDIQECEICKSDQIDTFCLSSCGHLFCKNCFTQIINIQQLCPQCRTNLQIKDLIEIKVDETQFEDFKTLKYGLSSKLESLLKQTQIIQQQQEKVLIFTQSIDMIQLIENLFKDNGIITYRITGQMSVVNREKVIKQFKDSPDANALLLSLRATSTGLNLTMANNVFLVDPWWNPAIEDQAIGRADRIGQQNKVKVVRFLCRNTIEQSINLLHQKKKFQIKRTLNGETKKTQELQDFKFVLFHQQ</sequence>
<dbReference type="Pfam" id="PF00271">
    <property type="entry name" value="Helicase_C"/>
    <property type="match status" value="1"/>
</dbReference>
<keyword evidence="4" id="KW-0067">ATP-binding</keyword>
<dbReference type="SMART" id="SM00490">
    <property type="entry name" value="HELICc"/>
    <property type="match status" value="1"/>
</dbReference>
<dbReference type="PANTHER" id="PTHR45626">
    <property type="entry name" value="TRANSCRIPTION TERMINATION FACTOR 2-RELATED"/>
    <property type="match status" value="1"/>
</dbReference>
<dbReference type="GO" id="GO:0008270">
    <property type="term" value="F:zinc ion binding"/>
    <property type="evidence" value="ECO:0007669"/>
    <property type="project" value="UniProtKB-KW"/>
</dbReference>
<keyword evidence="2" id="KW-0547">Nucleotide-binding</keyword>
<dbReference type="GO" id="GO:0016787">
    <property type="term" value="F:hydrolase activity"/>
    <property type="evidence" value="ECO:0007669"/>
    <property type="project" value="UniProtKB-KW"/>
</dbReference>
<evidence type="ECO:0000313" key="10">
    <source>
        <dbReference type="EMBL" id="CAD8127263.1"/>
    </source>
</evidence>
<dbReference type="CDD" id="cd18793">
    <property type="entry name" value="SF2_C_SNF"/>
    <property type="match status" value="1"/>
</dbReference>
<dbReference type="PANTHER" id="PTHR45626:SF22">
    <property type="entry name" value="DNA REPAIR PROTEIN RAD5"/>
    <property type="match status" value="1"/>
</dbReference>
<dbReference type="PROSITE" id="PS50089">
    <property type="entry name" value="ZF_RING_2"/>
    <property type="match status" value="1"/>
</dbReference>
<evidence type="ECO:0000259" key="7">
    <source>
        <dbReference type="PROSITE" id="PS50089"/>
    </source>
</evidence>
<protein>
    <submittedName>
        <fullName evidence="10">Uncharacterized protein</fullName>
    </submittedName>
</protein>
<evidence type="ECO:0000256" key="2">
    <source>
        <dbReference type="ARBA" id="ARBA00022741"/>
    </source>
</evidence>
<dbReference type="SMART" id="SM00184">
    <property type="entry name" value="RING"/>
    <property type="match status" value="1"/>
</dbReference>
<dbReference type="InterPro" id="IPR001650">
    <property type="entry name" value="Helicase_C-like"/>
</dbReference>
<gene>
    <name evidence="10" type="ORF">PSON_ATCC_30995.1.T1740071</name>
</gene>
<keyword evidence="5" id="KW-0479">Metal-binding</keyword>
<evidence type="ECO:0000256" key="1">
    <source>
        <dbReference type="ARBA" id="ARBA00004123"/>
    </source>
</evidence>
<dbReference type="InterPro" id="IPR002464">
    <property type="entry name" value="DNA/RNA_helicase_DEAH_CS"/>
</dbReference>
<dbReference type="PROSITE" id="PS51192">
    <property type="entry name" value="HELICASE_ATP_BIND_1"/>
    <property type="match status" value="1"/>
</dbReference>
<dbReference type="Pfam" id="PF00176">
    <property type="entry name" value="SNF2-rel_dom"/>
    <property type="match status" value="2"/>
</dbReference>
<name>A0A8S1RIZ1_9CILI</name>
<dbReference type="GO" id="GO:0008094">
    <property type="term" value="F:ATP-dependent activity, acting on DNA"/>
    <property type="evidence" value="ECO:0007669"/>
    <property type="project" value="TreeGrafter"/>
</dbReference>